<keyword evidence="1" id="KW-0472">Membrane</keyword>
<keyword evidence="1" id="KW-0812">Transmembrane</keyword>
<proteinExistence type="predicted"/>
<dbReference type="AlphaFoldDB" id="A0A2H1WFH2"/>
<protein>
    <submittedName>
        <fullName evidence="2">SFRICE_020272</fullName>
    </submittedName>
</protein>
<feature type="transmembrane region" description="Helical" evidence="1">
    <location>
        <begin position="6"/>
        <end position="26"/>
    </location>
</feature>
<organism evidence="2">
    <name type="scientific">Spodoptera frugiperda</name>
    <name type="common">Fall armyworm</name>
    <dbReference type="NCBI Taxonomy" id="7108"/>
    <lineage>
        <taxon>Eukaryota</taxon>
        <taxon>Metazoa</taxon>
        <taxon>Ecdysozoa</taxon>
        <taxon>Arthropoda</taxon>
        <taxon>Hexapoda</taxon>
        <taxon>Insecta</taxon>
        <taxon>Pterygota</taxon>
        <taxon>Neoptera</taxon>
        <taxon>Endopterygota</taxon>
        <taxon>Lepidoptera</taxon>
        <taxon>Glossata</taxon>
        <taxon>Ditrysia</taxon>
        <taxon>Noctuoidea</taxon>
        <taxon>Noctuidae</taxon>
        <taxon>Amphipyrinae</taxon>
        <taxon>Spodoptera</taxon>
    </lineage>
</organism>
<evidence type="ECO:0000256" key="1">
    <source>
        <dbReference type="SAM" id="Phobius"/>
    </source>
</evidence>
<sequence length="582" mass="65785">MGKGAVFIVCCSFVIIGVFIVMCYLMSKVNPPPLVRDPLPPPPKNVGRSYLYDSLFDNPTKEYGKYRLWKSEEGSLADIATFSTAQILFDQEYNTLWTFPTVRIINPAPPGTVINRTTPLPILKVLNKTEEVDRETTTAGVNGTLILIPVKRSVKEFKKIKGEINSVILRIIDDSGQFNIEIKIGSNGSYWKGDEKNRVKKKPSLSMYLKTKNDDIYEEADLAKGDGNELNSDSVELSTHDKYDKTFGNKTENLKDLNQMDKKDTATDISINGTFNYNDTSKYNSTYIDDGNNVTVYTLDYNSTKEYNFTHDENSIEMNTTETLQRHTTNTMKDYYDIPIPENYTTLAPHVTNDNVDSKDVIDVDDSLSSNDTYNATINRTMQLEDNATYNIVHYTNNTLKKPALYANNNPYIFFFENTTKLPSSSSTYSKTFQFIDNALSKVIKKGNATKKYKGDIYGFTITEATKHNMDIDNLIPMENVNPNNVDINDNTVTITEKPVTKKSLITPFELSTHAKTTILFKVNIKNNNSLQIKRTIQKDNDTMLKINKSGKYKNLPIVLLKSKEFALDSGSDQGSAVEDTR</sequence>
<accession>A0A2H1WFH2</accession>
<dbReference type="EMBL" id="ODYU01008332">
    <property type="protein sequence ID" value="SOQ51829.1"/>
    <property type="molecule type" value="Genomic_DNA"/>
</dbReference>
<evidence type="ECO:0000313" key="2">
    <source>
        <dbReference type="EMBL" id="SOQ51829.1"/>
    </source>
</evidence>
<name>A0A2H1WFH2_SPOFR</name>
<reference evidence="2" key="1">
    <citation type="submission" date="2016-07" db="EMBL/GenBank/DDBJ databases">
        <authorList>
            <person name="Bretaudeau A."/>
        </authorList>
    </citation>
    <scope>NUCLEOTIDE SEQUENCE</scope>
    <source>
        <strain evidence="2">Rice</strain>
        <tissue evidence="2">Whole body</tissue>
    </source>
</reference>
<gene>
    <name evidence="2" type="ORF">SFRICE_020272</name>
</gene>
<keyword evidence="1" id="KW-1133">Transmembrane helix</keyword>